<dbReference type="Pfam" id="PF14520">
    <property type="entry name" value="HHH_5"/>
    <property type="match status" value="1"/>
</dbReference>
<evidence type="ECO:0000259" key="1">
    <source>
        <dbReference type="SMART" id="SM00481"/>
    </source>
</evidence>
<dbReference type="InterPro" id="IPR016195">
    <property type="entry name" value="Pol/histidinol_Pase-like"/>
</dbReference>
<name>A0A1V9FQ67_9BACT</name>
<comment type="caution">
    <text evidence="3">The sequence shown here is derived from an EMBL/GenBank/DDBJ whole genome shotgun (WGS) entry which is preliminary data.</text>
</comment>
<dbReference type="GO" id="GO:0003887">
    <property type="term" value="F:DNA-directed DNA polymerase activity"/>
    <property type="evidence" value="ECO:0007669"/>
    <property type="project" value="InterPro"/>
</dbReference>
<dbReference type="Proteomes" id="UP000192796">
    <property type="component" value="Unassembled WGS sequence"/>
</dbReference>
<dbReference type="InterPro" id="IPR003141">
    <property type="entry name" value="Pol/His_phosphatase_N"/>
</dbReference>
<gene>
    <name evidence="3" type="ORF">A3860_34090</name>
</gene>
<evidence type="ECO:0000313" key="4">
    <source>
        <dbReference type="Proteomes" id="UP000192796"/>
    </source>
</evidence>
<dbReference type="InterPro" id="IPR047967">
    <property type="entry name" value="PolX_PHP"/>
</dbReference>
<protein>
    <submittedName>
        <fullName evidence="3">Histidinol-phosphatase</fullName>
    </submittedName>
</protein>
<dbReference type="GO" id="GO:0005829">
    <property type="term" value="C:cytosol"/>
    <property type="evidence" value="ECO:0007669"/>
    <property type="project" value="TreeGrafter"/>
</dbReference>
<evidence type="ECO:0000313" key="3">
    <source>
        <dbReference type="EMBL" id="OQP60411.1"/>
    </source>
</evidence>
<dbReference type="Gene3D" id="1.10.150.20">
    <property type="entry name" value="5' to 3' exonuclease, C-terminal subdomain"/>
    <property type="match status" value="1"/>
</dbReference>
<dbReference type="CDD" id="cd07436">
    <property type="entry name" value="PHP_PolX"/>
    <property type="match status" value="1"/>
</dbReference>
<dbReference type="InterPro" id="IPR002054">
    <property type="entry name" value="DNA-dir_DNA_pol_X"/>
</dbReference>
<evidence type="ECO:0000259" key="2">
    <source>
        <dbReference type="SMART" id="SM00483"/>
    </source>
</evidence>
<dbReference type="GO" id="GO:0003677">
    <property type="term" value="F:DNA binding"/>
    <property type="evidence" value="ECO:0007669"/>
    <property type="project" value="InterPro"/>
</dbReference>
<dbReference type="InterPro" id="IPR004013">
    <property type="entry name" value="PHP_dom"/>
</dbReference>
<dbReference type="AlphaFoldDB" id="A0A1V9FQ67"/>
<dbReference type="InterPro" id="IPR043519">
    <property type="entry name" value="NT_sf"/>
</dbReference>
<dbReference type="SUPFAM" id="SSF81301">
    <property type="entry name" value="Nucleotidyltransferase"/>
    <property type="match status" value="1"/>
</dbReference>
<dbReference type="PANTHER" id="PTHR36928:SF1">
    <property type="entry name" value="PHOSPHATASE YCDX-RELATED"/>
    <property type="match status" value="1"/>
</dbReference>
<feature type="domain" description="Polymerase/histidinol phosphatase N-terminal" evidence="1">
    <location>
        <begin position="320"/>
        <end position="399"/>
    </location>
</feature>
<feature type="domain" description="DNA-directed DNA polymerase X" evidence="2">
    <location>
        <begin position="1"/>
        <end position="297"/>
    </location>
</feature>
<dbReference type="SUPFAM" id="SSF47802">
    <property type="entry name" value="DNA polymerase beta, N-terminal domain-like"/>
    <property type="match status" value="1"/>
</dbReference>
<proteinExistence type="predicted"/>
<dbReference type="Pfam" id="PF14716">
    <property type="entry name" value="HHH_8"/>
    <property type="match status" value="1"/>
</dbReference>
<dbReference type="Pfam" id="PF02811">
    <property type="entry name" value="PHP"/>
    <property type="match status" value="1"/>
</dbReference>
<dbReference type="RefSeq" id="WP_081153402.1">
    <property type="nucleotide sequence ID" value="NZ_LVYD01000064.1"/>
</dbReference>
<keyword evidence="4" id="KW-1185">Reference proteome</keyword>
<dbReference type="GO" id="GO:0042578">
    <property type="term" value="F:phosphoric ester hydrolase activity"/>
    <property type="evidence" value="ECO:0007669"/>
    <property type="project" value="TreeGrafter"/>
</dbReference>
<dbReference type="Gene3D" id="3.20.20.140">
    <property type="entry name" value="Metal-dependent hydrolases"/>
    <property type="match status" value="1"/>
</dbReference>
<dbReference type="InterPro" id="IPR022311">
    <property type="entry name" value="PolX-like"/>
</dbReference>
<dbReference type="SUPFAM" id="SSF89550">
    <property type="entry name" value="PHP domain-like"/>
    <property type="match status" value="1"/>
</dbReference>
<dbReference type="GO" id="GO:0008270">
    <property type="term" value="F:zinc ion binding"/>
    <property type="evidence" value="ECO:0007669"/>
    <property type="project" value="TreeGrafter"/>
</dbReference>
<dbReference type="OrthoDB" id="9808747at2"/>
<dbReference type="EMBL" id="LVYD01000064">
    <property type="protein sequence ID" value="OQP60411.1"/>
    <property type="molecule type" value="Genomic_DNA"/>
</dbReference>
<dbReference type="STRING" id="1703345.A3860_34090"/>
<dbReference type="FunFam" id="3.20.20.140:FF:000047">
    <property type="entry name" value="PHP domain-containing protein"/>
    <property type="match status" value="1"/>
</dbReference>
<dbReference type="PIRSF" id="PIRSF005047">
    <property type="entry name" value="UCP005047_YshC"/>
    <property type="match status" value="1"/>
</dbReference>
<reference evidence="3 4" key="1">
    <citation type="submission" date="2016-03" db="EMBL/GenBank/DDBJ databases">
        <title>Niastella vici sp. nov., isolated from farmland soil.</title>
        <authorList>
            <person name="Chen L."/>
            <person name="Wang D."/>
            <person name="Yang S."/>
            <person name="Wang G."/>
        </authorList>
    </citation>
    <scope>NUCLEOTIDE SEQUENCE [LARGE SCALE GENOMIC DNA]</scope>
    <source>
        <strain evidence="3 4">DJ57</strain>
    </source>
</reference>
<dbReference type="InterPro" id="IPR010996">
    <property type="entry name" value="HHH_MUS81"/>
</dbReference>
<dbReference type="InterPro" id="IPR027421">
    <property type="entry name" value="DNA_pol_lamdba_lyase_dom_sf"/>
</dbReference>
<dbReference type="PANTHER" id="PTHR36928">
    <property type="entry name" value="PHOSPHATASE YCDX-RELATED"/>
    <property type="match status" value="1"/>
</dbReference>
<dbReference type="SMART" id="SM00481">
    <property type="entry name" value="POLIIIAc"/>
    <property type="match status" value="1"/>
</dbReference>
<organism evidence="3 4">
    <name type="scientific">Niastella vici</name>
    <dbReference type="NCBI Taxonomy" id="1703345"/>
    <lineage>
        <taxon>Bacteria</taxon>
        <taxon>Pseudomonadati</taxon>
        <taxon>Bacteroidota</taxon>
        <taxon>Chitinophagia</taxon>
        <taxon>Chitinophagales</taxon>
        <taxon>Chitinophagaceae</taxon>
        <taxon>Niastella</taxon>
    </lineage>
</organism>
<accession>A0A1V9FQ67</accession>
<dbReference type="InterPro" id="IPR050243">
    <property type="entry name" value="PHP_phosphatase"/>
</dbReference>
<sequence length="559" mass="62637">MVDNYYIADQFSLLAKLMEMHGENSFRARTYSSAAFAIEKITQPLADMPEEKLVTIKGIGDSVAKKVIEIFQTGKLRALEEIIEKTPPGVLQMMSIKGLGPKKIATIWKEMGVESVGELLYACNENRLLLYKGFGQKTQQSIQESIEFFMKNQGSHLYAETEAFAAVIDATLKKQFPDKLFALTGQFRRQAEIIDRLEWVTTATDTELLAFLGANNYTTHETLDDIVSVMGPENVLLKFYRATADSFYSVLFQTSGSEEFITACAALPGFNVTASYKSEAEIFSALQLPVIAPAMREQAHVLKTVKDKPVTLITPGDIKGIIHSHSQWSDGVHTVEEMAKACIAKGYEYLVISDHSKSAAYANGLTEERIREQHRYIDELNEKLKPFKIFKSIECDILGDGALDYSNNVLATFDLIIASVHSNLKMTEEKAMMRLLNAIRNPYTTILGHMTGRLLLSRPGYPVDHVTIINACLENQVVIELNAHPRRLDIDWRWINYAIEKGVLISIDPDAHSVEGYDDCRYGVLAAQKGGLSKQQNLSSFTLAEFEDYIQKRRAAKSL</sequence>
<dbReference type="SMART" id="SM00483">
    <property type="entry name" value="POLXc"/>
    <property type="match status" value="1"/>
</dbReference>
<dbReference type="Gene3D" id="1.10.150.110">
    <property type="entry name" value="DNA polymerase beta, N-terminal domain-like"/>
    <property type="match status" value="1"/>
</dbReference>